<dbReference type="NCBIfam" id="NF002044">
    <property type="entry name" value="PRK00871.1"/>
    <property type="match status" value="1"/>
</dbReference>
<dbReference type="GO" id="GO:0005886">
    <property type="term" value="C:plasma membrane"/>
    <property type="evidence" value="ECO:0007669"/>
    <property type="project" value="UniProtKB-SubCell"/>
</dbReference>
<keyword evidence="4 8" id="KW-0288">FMN</keyword>
<dbReference type="AlphaFoldDB" id="C9XVK0"/>
<dbReference type="EMBL" id="FN543093">
    <property type="protein sequence ID" value="CBA27936.1"/>
    <property type="molecule type" value="Genomic_DNA"/>
</dbReference>
<proteinExistence type="inferred from homology"/>
<keyword evidence="1 8" id="KW-1003">Cell membrane</keyword>
<evidence type="ECO:0000259" key="9">
    <source>
        <dbReference type="Pfam" id="PF02525"/>
    </source>
</evidence>
<dbReference type="InterPro" id="IPR046980">
    <property type="entry name" value="KefG/KefF"/>
</dbReference>
<dbReference type="Pfam" id="PF02525">
    <property type="entry name" value="Flavodoxin_2"/>
    <property type="match status" value="1"/>
</dbReference>
<accession>C9XVK0</accession>
<comment type="catalytic activity">
    <reaction evidence="8">
        <text>a quinone + NADPH + H(+) = a quinol + NADP(+)</text>
        <dbReference type="Rhea" id="RHEA:46164"/>
        <dbReference type="ChEBI" id="CHEBI:15378"/>
        <dbReference type="ChEBI" id="CHEBI:24646"/>
        <dbReference type="ChEBI" id="CHEBI:57783"/>
        <dbReference type="ChEBI" id="CHEBI:58349"/>
        <dbReference type="ChEBI" id="CHEBI:132124"/>
        <dbReference type="EC" id="1.6.5.2"/>
    </reaction>
</comment>
<dbReference type="PANTHER" id="PTHR47307:SF2">
    <property type="entry name" value="GLUTATHIONE-REGULATED POTASSIUM-EFFLUX SYSTEM ANCILLARY PROTEIN KEFF"/>
    <property type="match status" value="1"/>
</dbReference>
<evidence type="ECO:0000256" key="6">
    <source>
        <dbReference type="ARBA" id="ARBA00023027"/>
    </source>
</evidence>
<dbReference type="GO" id="GO:0010181">
    <property type="term" value="F:FMN binding"/>
    <property type="evidence" value="ECO:0007669"/>
    <property type="project" value="UniProtKB-UniRule"/>
</dbReference>
<dbReference type="InterPro" id="IPR029039">
    <property type="entry name" value="Flavoprotein-like_sf"/>
</dbReference>
<comment type="cofactor">
    <cofactor evidence="8">
        <name>FMN</name>
        <dbReference type="ChEBI" id="CHEBI:58210"/>
    </cofactor>
</comment>
<dbReference type="GO" id="GO:0006813">
    <property type="term" value="P:potassium ion transport"/>
    <property type="evidence" value="ECO:0007669"/>
    <property type="project" value="InterPro"/>
</dbReference>
<comment type="subunit">
    <text evidence="8">Homodimer. Interacts with KefC.</text>
</comment>
<evidence type="ECO:0000256" key="1">
    <source>
        <dbReference type="ARBA" id="ARBA00022475"/>
    </source>
</evidence>
<dbReference type="KEGG" id="ctu:CTU_06760"/>
<reference evidence="10 11" key="1">
    <citation type="journal article" date="2010" name="J. Bacteriol.">
        <title>Complete Genome Sequence of Cronobacter turicensis LMG 23827, a foodborne pathogen causing deaths in neonates.</title>
        <authorList>
            <person name="Stephan R."/>
            <person name="Lehner A."/>
            <person name="Tischler P."/>
            <person name="Rattei T."/>
        </authorList>
    </citation>
    <scope>NUCLEOTIDE SEQUENCE [LARGE SCALE GENOMIC DNA]</scope>
    <source>
        <strain evidence="11">DSM 18703 / CCUG 55852 / LMG 23827 / z3032</strain>
    </source>
</reference>
<feature type="binding site" evidence="8">
    <location>
        <begin position="77"/>
        <end position="80"/>
    </location>
    <ligand>
        <name>FMN</name>
        <dbReference type="ChEBI" id="CHEBI:58210"/>
    </ligand>
</feature>
<dbReference type="GO" id="GO:0050136">
    <property type="term" value="F:NADH dehydrogenase (quinone) (non-electrogenic) activity"/>
    <property type="evidence" value="ECO:0007669"/>
    <property type="project" value="RHEA"/>
</dbReference>
<dbReference type="SUPFAM" id="SSF52218">
    <property type="entry name" value="Flavoproteins"/>
    <property type="match status" value="1"/>
</dbReference>
<dbReference type="InterPro" id="IPR003680">
    <property type="entry name" value="Flavodoxin_fold"/>
</dbReference>
<comment type="similarity">
    <text evidence="8">Belongs to the NAD(P)H dehydrogenase (quinone) family. KefF subfamily.</text>
</comment>
<feature type="domain" description="Flavodoxin-like fold" evidence="9">
    <location>
        <begin position="14"/>
        <end position="179"/>
    </location>
</feature>
<keyword evidence="3 8" id="KW-0285">Flavoprotein</keyword>
<evidence type="ECO:0000256" key="2">
    <source>
        <dbReference type="ARBA" id="ARBA00022519"/>
    </source>
</evidence>
<dbReference type="EC" id="1.6.5.2" evidence="8"/>
<dbReference type="GO" id="GO:1901381">
    <property type="term" value="P:positive regulation of potassium ion transmembrane transport"/>
    <property type="evidence" value="ECO:0007669"/>
    <property type="project" value="UniProtKB-UniRule"/>
</dbReference>
<organism evidence="10 11">
    <name type="scientific">Cronobacter turicensis (strain DSM 18703 / CCUG 55852 / LMG 23827 / z3032)</name>
    <dbReference type="NCBI Taxonomy" id="693216"/>
    <lineage>
        <taxon>Bacteria</taxon>
        <taxon>Pseudomonadati</taxon>
        <taxon>Pseudomonadota</taxon>
        <taxon>Gammaproteobacteria</taxon>
        <taxon>Enterobacterales</taxon>
        <taxon>Enterobacteriaceae</taxon>
        <taxon>Cronobacter</taxon>
    </lineage>
</organism>
<protein>
    <recommendedName>
        <fullName evidence="8">Glutathione-regulated potassium-efflux system ancillary protein KefF</fullName>
    </recommendedName>
    <alternativeName>
        <fullName evidence="8">Quinone oxidoreductase KefF</fullName>
        <ecNumber evidence="8">1.6.5.2</ecNumber>
    </alternativeName>
</protein>
<sequence>MHSHGGQDTGKVMILIIYAHPYPHHSHANRRMLEHVQGLDDVEVRSLYQRYPDFNINVPAEQEALARADLIVWQHPMQWYSVPPLFKLWIDKVLSHGWAYGKGGTALRGKSVLWAVTTGGDKHHFDTGDHPGFDVLAQPLQATALYCGLNWLAPYAMHRTYVCDDETLEGKAREYQKRLTDWQERHHG</sequence>
<evidence type="ECO:0000256" key="5">
    <source>
        <dbReference type="ARBA" id="ARBA00023002"/>
    </source>
</evidence>
<dbReference type="Proteomes" id="UP000002069">
    <property type="component" value="Chromosome"/>
</dbReference>
<gene>
    <name evidence="8 10" type="primary">kefF</name>
    <name evidence="10" type="ordered locus">Ctu_06760</name>
</gene>
<feature type="binding site" evidence="8">
    <location>
        <begin position="117"/>
        <end position="120"/>
    </location>
    <ligand>
        <name>FMN</name>
        <dbReference type="ChEBI" id="CHEBI:58210"/>
    </ligand>
</feature>
<dbReference type="GO" id="GO:0008753">
    <property type="term" value="F:NADPH dehydrogenase (quinone) activity"/>
    <property type="evidence" value="ECO:0007669"/>
    <property type="project" value="RHEA"/>
</dbReference>
<evidence type="ECO:0000256" key="7">
    <source>
        <dbReference type="ARBA" id="ARBA00023136"/>
    </source>
</evidence>
<keyword evidence="6 8" id="KW-0520">NAD</keyword>
<keyword evidence="5 8" id="KW-0560">Oxidoreductase</keyword>
<name>C9XVK0_CROTZ</name>
<keyword evidence="7 8" id="KW-0472">Membrane</keyword>
<dbReference type="PANTHER" id="PTHR47307">
    <property type="entry name" value="GLUTATHIONE-REGULATED POTASSIUM-EFFLUX SYSTEM ANCILLARY PROTEIN KEFG"/>
    <property type="match status" value="1"/>
</dbReference>
<dbReference type="PATRIC" id="fig|693216.3.peg.641"/>
<keyword evidence="2 8" id="KW-0997">Cell inner membrane</keyword>
<dbReference type="InterPro" id="IPR023948">
    <property type="entry name" value="K_H_efflux_KefF"/>
</dbReference>
<comment type="catalytic activity">
    <reaction evidence="8">
        <text>a quinone + NADH + H(+) = a quinol + NAD(+)</text>
        <dbReference type="Rhea" id="RHEA:46160"/>
        <dbReference type="ChEBI" id="CHEBI:15378"/>
        <dbReference type="ChEBI" id="CHEBI:24646"/>
        <dbReference type="ChEBI" id="CHEBI:57540"/>
        <dbReference type="ChEBI" id="CHEBI:57945"/>
        <dbReference type="ChEBI" id="CHEBI:132124"/>
        <dbReference type="EC" id="1.6.5.2"/>
    </reaction>
</comment>
<comment type="subcellular location">
    <subcellularLocation>
        <location evidence="8">Cell inner membrane</location>
        <topology evidence="8">Peripheral membrane protein</topology>
        <orientation evidence="8">Cytoplasmic side</orientation>
    </subcellularLocation>
</comment>
<keyword evidence="11" id="KW-1185">Reference proteome</keyword>
<dbReference type="HAMAP" id="MF_01414">
    <property type="entry name" value="K_H_efflux_KefF"/>
    <property type="match status" value="1"/>
</dbReference>
<evidence type="ECO:0000256" key="3">
    <source>
        <dbReference type="ARBA" id="ARBA00022630"/>
    </source>
</evidence>
<evidence type="ECO:0000313" key="10">
    <source>
        <dbReference type="EMBL" id="CBA27936.1"/>
    </source>
</evidence>
<evidence type="ECO:0000256" key="8">
    <source>
        <dbReference type="HAMAP-Rule" id="MF_01414"/>
    </source>
</evidence>
<reference evidence="11" key="2">
    <citation type="journal article" date="2011" name="J. Bacteriol.">
        <title>Complete genome sequence of Cronobacter turicensis LMG 23827, a food-borne pathogen causing deaths in neonates.</title>
        <authorList>
            <person name="Stephan R."/>
            <person name="Lehner A."/>
            <person name="Tischler P."/>
            <person name="Rattei T."/>
        </authorList>
    </citation>
    <scope>NUCLEOTIDE SEQUENCE [LARGE SCALE GENOMIC DNA]</scope>
    <source>
        <strain evidence="11">DSM 18703 / CCUG 55852 / LMG 23827 / z3032</strain>
    </source>
</reference>
<comment type="function">
    <text evidence="8">Regulatory subunit of a potassium efflux system that confers protection against electrophiles. Required for full activity of KefC. Shows redox enzymatic activity, but this enzymatic activity is not required for activation of KefC.</text>
</comment>
<dbReference type="HOGENOM" id="CLU_058643_0_1_6"/>
<feature type="binding site" evidence="8">
    <location>
        <position position="20"/>
    </location>
    <ligand>
        <name>FMN</name>
        <dbReference type="ChEBI" id="CHEBI:58210"/>
    </ligand>
</feature>
<dbReference type="GO" id="GO:0009055">
    <property type="term" value="F:electron transfer activity"/>
    <property type="evidence" value="ECO:0007669"/>
    <property type="project" value="TreeGrafter"/>
</dbReference>
<evidence type="ECO:0000313" key="11">
    <source>
        <dbReference type="Proteomes" id="UP000002069"/>
    </source>
</evidence>
<dbReference type="Gene3D" id="3.40.50.360">
    <property type="match status" value="1"/>
</dbReference>
<evidence type="ECO:0000256" key="4">
    <source>
        <dbReference type="ARBA" id="ARBA00022643"/>
    </source>
</evidence>
<feature type="binding site" evidence="8">
    <location>
        <begin position="26"/>
        <end position="29"/>
    </location>
    <ligand>
        <name>FMN</name>
        <dbReference type="ChEBI" id="CHEBI:58210"/>
    </ligand>
</feature>